<protein>
    <recommendedName>
        <fullName evidence="4">EB domain-containing protein</fullName>
    </recommendedName>
</protein>
<name>A0A8B6D4A8_MYTGA</name>
<evidence type="ECO:0000313" key="3">
    <source>
        <dbReference type="Proteomes" id="UP000596742"/>
    </source>
</evidence>
<comment type="caution">
    <text evidence="2">The sequence shown here is derived from an EMBL/GenBank/DDBJ whole genome shotgun (WGS) entry which is preliminary data.</text>
</comment>
<evidence type="ECO:0000313" key="2">
    <source>
        <dbReference type="EMBL" id="VDI13518.1"/>
    </source>
</evidence>
<keyword evidence="3" id="KW-1185">Reference proteome</keyword>
<evidence type="ECO:0008006" key="4">
    <source>
        <dbReference type="Google" id="ProtNLM"/>
    </source>
</evidence>
<accession>A0A8B6D4A8</accession>
<feature type="compositionally biased region" description="Polar residues" evidence="1">
    <location>
        <begin position="123"/>
        <end position="148"/>
    </location>
</feature>
<feature type="region of interest" description="Disordered" evidence="1">
    <location>
        <begin position="118"/>
        <end position="148"/>
    </location>
</feature>
<reference evidence="2" key="1">
    <citation type="submission" date="2018-11" db="EMBL/GenBank/DDBJ databases">
        <authorList>
            <person name="Alioto T."/>
            <person name="Alioto T."/>
        </authorList>
    </citation>
    <scope>NUCLEOTIDE SEQUENCE</scope>
</reference>
<dbReference type="AlphaFoldDB" id="A0A8B6D4A8"/>
<dbReference type="Proteomes" id="UP000596742">
    <property type="component" value="Unassembled WGS sequence"/>
</dbReference>
<evidence type="ECO:0000256" key="1">
    <source>
        <dbReference type="SAM" id="MobiDB-lite"/>
    </source>
</evidence>
<dbReference type="EMBL" id="UYJE01002781">
    <property type="protein sequence ID" value="VDI13518.1"/>
    <property type="molecule type" value="Genomic_DNA"/>
</dbReference>
<organism evidence="2 3">
    <name type="scientific">Mytilus galloprovincialis</name>
    <name type="common">Mediterranean mussel</name>
    <dbReference type="NCBI Taxonomy" id="29158"/>
    <lineage>
        <taxon>Eukaryota</taxon>
        <taxon>Metazoa</taxon>
        <taxon>Spiralia</taxon>
        <taxon>Lophotrochozoa</taxon>
        <taxon>Mollusca</taxon>
        <taxon>Bivalvia</taxon>
        <taxon>Autobranchia</taxon>
        <taxon>Pteriomorphia</taxon>
        <taxon>Mytilida</taxon>
        <taxon>Mytiloidea</taxon>
        <taxon>Mytilidae</taxon>
        <taxon>Mytilinae</taxon>
        <taxon>Mytilus</taxon>
    </lineage>
</organism>
<proteinExistence type="predicted"/>
<sequence>MCSGKCVRKDSREIPAGGTCNATTLCKDNDICSYTYVCKYAFYQDSYSGCKPHIYPNQRCGNLTKKNESCVADAYCNATEFCVCGINFVPTRGKDACYEPTVKGKVSMSTQEYRSHFTETSHSDSSIHTLQTTSPKSTTDDNSTQPDKSGTAMVVMEIPIIALCFMVVCLDVVK</sequence>
<gene>
    <name evidence="2" type="ORF">MGAL_10B070220</name>
</gene>
<dbReference type="OrthoDB" id="6147356at2759"/>